<accession>A0A0N5B291</accession>
<evidence type="ECO:0000313" key="3">
    <source>
        <dbReference type="Proteomes" id="UP000046392"/>
    </source>
</evidence>
<dbReference type="InterPro" id="IPR035940">
    <property type="entry name" value="CAP_sf"/>
</dbReference>
<sequence length="289" mass="34728">MFLNSLLFYIVFIISVLKVDGLLEKKQKKVNLDDPDLRPVTFRNPGNRFQNGLQNKKTKIRFGEDRVREFDQHEPPKKVKDKNKQKVRNPFRRKNKGQRYYGSRIKDFTRAFTLSGKIWRYVWMKCKYVQCYSQNHFAVLYGNYLNEMNLYRRVHRVRPLQFDQRLSKKAQEYAKKNAQAGYLLFGQNYTNGEISTIASVSSVPLVVHRWYQENSKHNYKTLAILPKSVHFSTMMWKSSSRVGIGFYKHGNNLFMTFLFWPEGNQKFQFRQNVFRPNYKWCNSRNFFKM</sequence>
<evidence type="ECO:0000259" key="2">
    <source>
        <dbReference type="SMART" id="SM00198"/>
    </source>
</evidence>
<dbReference type="Gene3D" id="3.40.33.10">
    <property type="entry name" value="CAP"/>
    <property type="match status" value="1"/>
</dbReference>
<organism evidence="3 4">
    <name type="scientific">Strongyloides papillosus</name>
    <name type="common">Intestinal threadworm</name>
    <dbReference type="NCBI Taxonomy" id="174720"/>
    <lineage>
        <taxon>Eukaryota</taxon>
        <taxon>Metazoa</taxon>
        <taxon>Ecdysozoa</taxon>
        <taxon>Nematoda</taxon>
        <taxon>Chromadorea</taxon>
        <taxon>Rhabditida</taxon>
        <taxon>Tylenchina</taxon>
        <taxon>Panagrolaimomorpha</taxon>
        <taxon>Strongyloidoidea</taxon>
        <taxon>Strongyloididae</taxon>
        <taxon>Strongyloides</taxon>
    </lineage>
</organism>
<protein>
    <submittedName>
        <fullName evidence="4">SCP domain-containing protein</fullName>
    </submittedName>
</protein>
<feature type="chain" id="PRO_5005893772" evidence="1">
    <location>
        <begin position="22"/>
        <end position="289"/>
    </location>
</feature>
<dbReference type="InterPro" id="IPR001283">
    <property type="entry name" value="CRISP-related"/>
</dbReference>
<name>A0A0N5B291_STREA</name>
<evidence type="ECO:0000313" key="4">
    <source>
        <dbReference type="WBParaSite" id="SPAL_0000019300.1"/>
    </source>
</evidence>
<feature type="signal peptide" evidence="1">
    <location>
        <begin position="1"/>
        <end position="21"/>
    </location>
</feature>
<dbReference type="WBParaSite" id="SPAL_0000019300.1">
    <property type="protein sequence ID" value="SPAL_0000019300.1"/>
    <property type="gene ID" value="SPAL_0000019300"/>
</dbReference>
<reference evidence="4" key="1">
    <citation type="submission" date="2017-02" db="UniProtKB">
        <authorList>
            <consortium name="WormBaseParasite"/>
        </authorList>
    </citation>
    <scope>IDENTIFICATION</scope>
</reference>
<dbReference type="Pfam" id="PF00188">
    <property type="entry name" value="CAP"/>
    <property type="match status" value="1"/>
</dbReference>
<proteinExistence type="predicted"/>
<dbReference type="InterPro" id="IPR014044">
    <property type="entry name" value="CAP_dom"/>
</dbReference>
<dbReference type="AlphaFoldDB" id="A0A0N5B291"/>
<dbReference type="Proteomes" id="UP000046392">
    <property type="component" value="Unplaced"/>
</dbReference>
<keyword evidence="1" id="KW-0732">Signal</keyword>
<keyword evidence="3" id="KW-1185">Reference proteome</keyword>
<evidence type="ECO:0000256" key="1">
    <source>
        <dbReference type="SAM" id="SignalP"/>
    </source>
</evidence>
<dbReference type="SUPFAM" id="SSF55797">
    <property type="entry name" value="PR-1-like"/>
    <property type="match status" value="1"/>
</dbReference>
<feature type="domain" description="SCP" evidence="2">
    <location>
        <begin position="139"/>
        <end position="267"/>
    </location>
</feature>
<dbReference type="PANTHER" id="PTHR10334">
    <property type="entry name" value="CYSTEINE-RICH SECRETORY PROTEIN-RELATED"/>
    <property type="match status" value="1"/>
</dbReference>
<dbReference type="SMART" id="SM00198">
    <property type="entry name" value="SCP"/>
    <property type="match status" value="1"/>
</dbReference>